<feature type="compositionally biased region" description="Acidic residues" evidence="2">
    <location>
        <begin position="65"/>
        <end position="83"/>
    </location>
</feature>
<dbReference type="GeneID" id="24412086"/>
<dbReference type="AlphaFoldDB" id="E3QLK8"/>
<evidence type="ECO:0000256" key="1">
    <source>
        <dbReference type="SAM" id="Coils"/>
    </source>
</evidence>
<feature type="compositionally biased region" description="Basic and acidic residues" evidence="2">
    <location>
        <begin position="116"/>
        <end position="131"/>
    </location>
</feature>
<keyword evidence="1" id="KW-0175">Coiled coil</keyword>
<protein>
    <submittedName>
        <fullName evidence="3">Uncharacterized protein</fullName>
    </submittedName>
</protein>
<evidence type="ECO:0000313" key="4">
    <source>
        <dbReference type="Proteomes" id="UP000008782"/>
    </source>
</evidence>
<proteinExistence type="predicted"/>
<sequence length="305" mass="33300">MPAAHSFWWNGDNANMAMTHFLKNKYPLVQVTAWKRNPSTASDILKTWRKDAALLYTKVIKNGGDDDDVSGEEADEDVGENTEDGLNLPQSFAAEGGEGESSEGAADAIFTAHSRETKRRVEAPRRIESPKKARKHFIHESEGSEDDVFGFRRSNAKPTASTPKRAVAALITPTRSGGSSPIILVDSGTENEGPFEARGYYGRRRGRRCRFVRPESPPADIVVADPSPLTLTLVQTMASIEPAEAPAHEHECLAALQKAVDSVAKSCVAFSTKKRRETSCQLNELENKLGKLGSAVKRLNDAIQP</sequence>
<organism evidence="4">
    <name type="scientific">Colletotrichum graminicola (strain M1.001 / M2 / FGSC 10212)</name>
    <name type="common">Maize anthracnose fungus</name>
    <name type="synonym">Glomerella graminicola</name>
    <dbReference type="NCBI Taxonomy" id="645133"/>
    <lineage>
        <taxon>Eukaryota</taxon>
        <taxon>Fungi</taxon>
        <taxon>Dikarya</taxon>
        <taxon>Ascomycota</taxon>
        <taxon>Pezizomycotina</taxon>
        <taxon>Sordariomycetes</taxon>
        <taxon>Hypocreomycetidae</taxon>
        <taxon>Glomerellales</taxon>
        <taxon>Glomerellaceae</taxon>
        <taxon>Colletotrichum</taxon>
        <taxon>Colletotrichum graminicola species complex</taxon>
    </lineage>
</organism>
<reference evidence="4" key="1">
    <citation type="journal article" date="2012" name="Nat. Genet.">
        <title>Lifestyle transitions in plant pathogenic Colletotrichum fungi deciphered by genome and transcriptome analyses.</title>
        <authorList>
            <person name="O'Connell R.J."/>
            <person name="Thon M.R."/>
            <person name="Hacquard S."/>
            <person name="Amyotte S.G."/>
            <person name="Kleemann J."/>
            <person name="Torres M.F."/>
            <person name="Damm U."/>
            <person name="Buiate E.A."/>
            <person name="Epstein L."/>
            <person name="Alkan N."/>
            <person name="Altmueller J."/>
            <person name="Alvarado-Balderrama L."/>
            <person name="Bauser C.A."/>
            <person name="Becker C."/>
            <person name="Birren B.W."/>
            <person name="Chen Z."/>
            <person name="Choi J."/>
            <person name="Crouch J.A."/>
            <person name="Duvick J.P."/>
            <person name="Farman M.A."/>
            <person name="Gan P."/>
            <person name="Heiman D."/>
            <person name="Henrissat B."/>
            <person name="Howard R.J."/>
            <person name="Kabbage M."/>
            <person name="Koch C."/>
            <person name="Kracher B."/>
            <person name="Kubo Y."/>
            <person name="Law A.D."/>
            <person name="Lebrun M.-H."/>
            <person name="Lee Y.-H."/>
            <person name="Miyara I."/>
            <person name="Moore N."/>
            <person name="Neumann U."/>
            <person name="Nordstroem K."/>
            <person name="Panaccione D.G."/>
            <person name="Panstruga R."/>
            <person name="Place M."/>
            <person name="Proctor R.H."/>
            <person name="Prusky D."/>
            <person name="Rech G."/>
            <person name="Reinhardt R."/>
            <person name="Rollins J.A."/>
            <person name="Rounsley S."/>
            <person name="Schardl C.L."/>
            <person name="Schwartz D.C."/>
            <person name="Shenoy N."/>
            <person name="Shirasu K."/>
            <person name="Sikhakolli U.R."/>
            <person name="Stueber K."/>
            <person name="Sukno S.A."/>
            <person name="Sweigard J.A."/>
            <person name="Takano Y."/>
            <person name="Takahara H."/>
            <person name="Trail F."/>
            <person name="van der Does H.C."/>
            <person name="Voll L.M."/>
            <person name="Will I."/>
            <person name="Young S."/>
            <person name="Zeng Q."/>
            <person name="Zhang J."/>
            <person name="Zhou S."/>
            <person name="Dickman M.B."/>
            <person name="Schulze-Lefert P."/>
            <person name="Ver Loren van Themaat E."/>
            <person name="Ma L.-J."/>
            <person name="Vaillancourt L.J."/>
        </authorList>
    </citation>
    <scope>NUCLEOTIDE SEQUENCE [LARGE SCALE GENOMIC DNA]</scope>
    <source>
        <strain evidence="4">M1.001 / M2 / FGSC 10212</strain>
    </source>
</reference>
<evidence type="ECO:0000313" key="3">
    <source>
        <dbReference type="EMBL" id="EFQ31746.1"/>
    </source>
</evidence>
<feature type="region of interest" description="Disordered" evidence="2">
    <location>
        <begin position="64"/>
        <end position="104"/>
    </location>
</feature>
<name>E3QLK8_COLGM</name>
<dbReference type="VEuPathDB" id="FungiDB:GLRG_06721"/>
<dbReference type="EMBL" id="GG697357">
    <property type="protein sequence ID" value="EFQ31746.1"/>
    <property type="molecule type" value="Genomic_DNA"/>
</dbReference>
<dbReference type="OrthoDB" id="4849338at2759"/>
<dbReference type="eggNOG" id="ENOG502RIT4">
    <property type="taxonomic scope" value="Eukaryota"/>
</dbReference>
<evidence type="ECO:0000256" key="2">
    <source>
        <dbReference type="SAM" id="MobiDB-lite"/>
    </source>
</evidence>
<dbReference type="Proteomes" id="UP000008782">
    <property type="component" value="Unassembled WGS sequence"/>
</dbReference>
<keyword evidence="4" id="KW-1185">Reference proteome</keyword>
<dbReference type="HOGENOM" id="CLU_762936_0_0_1"/>
<feature type="coiled-coil region" evidence="1">
    <location>
        <begin position="268"/>
        <end position="302"/>
    </location>
</feature>
<accession>E3QLK8</accession>
<dbReference type="RefSeq" id="XP_008095766.1">
    <property type="nucleotide sequence ID" value="XM_008097575.1"/>
</dbReference>
<feature type="region of interest" description="Disordered" evidence="2">
    <location>
        <begin position="116"/>
        <end position="141"/>
    </location>
</feature>
<gene>
    <name evidence="3" type="ORF">GLRG_06721</name>
</gene>